<proteinExistence type="predicted"/>
<name>A0A7S4CI71_9EUGL</name>
<sequence length="138" mass="14370">MRDGWHGPCSVSRSVCSGNAARRERAALPEAWTSAVPGTVCMAGTLGTGAKGGSRKIGAAAFLPRRRAGQQGDQQGCVGILIKGLVQGVRLKGVDDLCLLPRDVAYRTVVSPPSLTAVLCPPQPLKGSSQGHVYYQKG</sequence>
<reference evidence="1" key="1">
    <citation type="submission" date="2021-01" db="EMBL/GenBank/DDBJ databases">
        <authorList>
            <person name="Corre E."/>
            <person name="Pelletier E."/>
            <person name="Niang G."/>
            <person name="Scheremetjew M."/>
            <person name="Finn R."/>
            <person name="Kale V."/>
            <person name="Holt S."/>
            <person name="Cochrane G."/>
            <person name="Meng A."/>
            <person name="Brown T."/>
            <person name="Cohen L."/>
        </authorList>
    </citation>
    <scope>NUCLEOTIDE SEQUENCE</scope>
    <source>
        <strain evidence="1">CCMP1594</strain>
    </source>
</reference>
<dbReference type="AlphaFoldDB" id="A0A7S4CI71"/>
<accession>A0A7S4CI71</accession>
<protein>
    <submittedName>
        <fullName evidence="1">Uncharacterized protein</fullName>
    </submittedName>
</protein>
<gene>
    <name evidence="1" type="ORF">EGYM00163_LOCUS8653</name>
</gene>
<dbReference type="EMBL" id="HBJA01026592">
    <property type="protein sequence ID" value="CAE0797533.1"/>
    <property type="molecule type" value="Transcribed_RNA"/>
</dbReference>
<evidence type="ECO:0000313" key="1">
    <source>
        <dbReference type="EMBL" id="CAE0797533.1"/>
    </source>
</evidence>
<organism evidence="1">
    <name type="scientific">Eutreptiella gymnastica</name>
    <dbReference type="NCBI Taxonomy" id="73025"/>
    <lineage>
        <taxon>Eukaryota</taxon>
        <taxon>Discoba</taxon>
        <taxon>Euglenozoa</taxon>
        <taxon>Euglenida</taxon>
        <taxon>Spirocuta</taxon>
        <taxon>Euglenophyceae</taxon>
        <taxon>Eutreptiales</taxon>
        <taxon>Eutreptiaceae</taxon>
        <taxon>Eutreptiella</taxon>
    </lineage>
</organism>